<dbReference type="Pfam" id="PF00147">
    <property type="entry name" value="Fibrinogen_C"/>
    <property type="match status" value="1"/>
</dbReference>
<reference evidence="3" key="1">
    <citation type="submission" date="2021-01" db="UniProtKB">
        <authorList>
            <consortium name="EnsemblMetazoa"/>
        </authorList>
    </citation>
    <scope>IDENTIFICATION</scope>
</reference>
<dbReference type="AlphaFoldDB" id="A0A7M5WR67"/>
<evidence type="ECO:0000259" key="2">
    <source>
        <dbReference type="PROSITE" id="PS51406"/>
    </source>
</evidence>
<evidence type="ECO:0000313" key="4">
    <source>
        <dbReference type="Proteomes" id="UP000594262"/>
    </source>
</evidence>
<feature type="signal peptide" evidence="1">
    <location>
        <begin position="1"/>
        <end position="20"/>
    </location>
</feature>
<dbReference type="OrthoDB" id="7735550at2759"/>
<dbReference type="PANTHER" id="PTHR19143">
    <property type="entry name" value="FIBRINOGEN/TENASCIN/ANGIOPOEITIN"/>
    <property type="match status" value="1"/>
</dbReference>
<accession>A0A7M5WR67</accession>
<feature type="chain" id="PRO_5029902962" description="Fibrinogen C-terminal domain-containing protein" evidence="1">
    <location>
        <begin position="21"/>
        <end position="386"/>
    </location>
</feature>
<protein>
    <recommendedName>
        <fullName evidence="2">Fibrinogen C-terminal domain-containing protein</fullName>
    </recommendedName>
</protein>
<dbReference type="InterPro" id="IPR002181">
    <property type="entry name" value="Fibrinogen_a/b/g_C_dom"/>
</dbReference>
<dbReference type="InterPro" id="IPR014716">
    <property type="entry name" value="Fibrinogen_a/b/g_C_1"/>
</dbReference>
<dbReference type="RefSeq" id="XP_066933175.1">
    <property type="nucleotide sequence ID" value="XM_067077074.1"/>
</dbReference>
<dbReference type="EnsemblMetazoa" id="CLYHEMT004718.2">
    <property type="protein sequence ID" value="CLYHEMP004718.2"/>
    <property type="gene ID" value="CLYHEMG004718"/>
</dbReference>
<name>A0A7M5WR67_9CNID</name>
<evidence type="ECO:0000313" key="3">
    <source>
        <dbReference type="EnsemblMetazoa" id="CLYHEMP004718.2"/>
    </source>
</evidence>
<feature type="domain" description="Fibrinogen C-terminal" evidence="2">
    <location>
        <begin position="166"/>
        <end position="384"/>
    </location>
</feature>
<keyword evidence="4" id="KW-1185">Reference proteome</keyword>
<dbReference type="InterPro" id="IPR036056">
    <property type="entry name" value="Fibrinogen-like_C"/>
</dbReference>
<dbReference type="Proteomes" id="UP000594262">
    <property type="component" value="Unplaced"/>
</dbReference>
<dbReference type="GO" id="GO:0005615">
    <property type="term" value="C:extracellular space"/>
    <property type="evidence" value="ECO:0007669"/>
    <property type="project" value="TreeGrafter"/>
</dbReference>
<dbReference type="Gene3D" id="3.90.215.10">
    <property type="entry name" value="Gamma Fibrinogen, chain A, domain 1"/>
    <property type="match status" value="1"/>
</dbReference>
<evidence type="ECO:0000256" key="1">
    <source>
        <dbReference type="SAM" id="SignalP"/>
    </source>
</evidence>
<proteinExistence type="predicted"/>
<organism evidence="3 4">
    <name type="scientific">Clytia hemisphaerica</name>
    <dbReference type="NCBI Taxonomy" id="252671"/>
    <lineage>
        <taxon>Eukaryota</taxon>
        <taxon>Metazoa</taxon>
        <taxon>Cnidaria</taxon>
        <taxon>Hydrozoa</taxon>
        <taxon>Hydroidolina</taxon>
        <taxon>Leptothecata</taxon>
        <taxon>Obeliida</taxon>
        <taxon>Clytiidae</taxon>
        <taxon>Clytia</taxon>
    </lineage>
</organism>
<dbReference type="GeneID" id="136820838"/>
<dbReference type="PROSITE" id="PS51406">
    <property type="entry name" value="FIBRINOGEN_C_2"/>
    <property type="match status" value="1"/>
</dbReference>
<dbReference type="SMART" id="SM00186">
    <property type="entry name" value="FBG"/>
    <property type="match status" value="1"/>
</dbReference>
<sequence length="386" mass="44506">MALAFKIYLFILFQIKICSCVLFNQFSINKLPSNEPLNVIEVEKVGQPRCISICHYDKKCLTMIISQPESGKTTCAMYNVSDQFMNFTTTPSDPSTKHILYTKQKHSCFDWLLAGEQKNGIYPIAGQRQVQCNFEYKSCNDVLSAGNEESGFYYLYKSPDQPPVYEECIFYKRDCKDWKDAGYTQTGVYTIRIEGFRLVDVKCEMDFEDGGWIIMQQRFDGSVDFHLFWDDFKEGFGDLNGEFWLGNEIVHQLTKNGDYEWYFKATAFDGDVGESRYFPFVVDNEATNYLSTATKLSGISSLTNNVQFTTRERDNDPRGAFNCAFKYGNDKGGGFWYGACGAFYPNGEYHNSVGGTYQKYVYWNNYRGYSESLKETIMMIRKRSCS</sequence>
<keyword evidence="1" id="KW-0732">Signal</keyword>
<dbReference type="InterPro" id="IPR050373">
    <property type="entry name" value="Fibrinogen_C-term_domain"/>
</dbReference>
<dbReference type="SUPFAM" id="SSF56496">
    <property type="entry name" value="Fibrinogen C-terminal domain-like"/>
    <property type="match status" value="1"/>
</dbReference>